<evidence type="ECO:0000313" key="6">
    <source>
        <dbReference type="Proteomes" id="UP000656723"/>
    </source>
</evidence>
<dbReference type="PANTHER" id="PTHR43140">
    <property type="entry name" value="TYPE-1 RESTRICTION ENZYME ECOKI SPECIFICITY PROTEIN"/>
    <property type="match status" value="1"/>
</dbReference>
<evidence type="ECO:0000313" key="5">
    <source>
        <dbReference type="EMBL" id="MBE0128226.1"/>
    </source>
</evidence>
<dbReference type="GO" id="GO:0009307">
    <property type="term" value="P:DNA restriction-modification system"/>
    <property type="evidence" value="ECO:0007669"/>
    <property type="project" value="UniProtKB-KW"/>
</dbReference>
<dbReference type="AlphaFoldDB" id="A0A8I0MJX3"/>
<feature type="domain" description="Type I restriction modification DNA specificity" evidence="4">
    <location>
        <begin position="261"/>
        <end position="400"/>
    </location>
</feature>
<dbReference type="InterPro" id="IPR044946">
    <property type="entry name" value="Restrct_endonuc_typeI_TRD_sf"/>
</dbReference>
<keyword evidence="3" id="KW-0238">DNA-binding</keyword>
<dbReference type="InterPro" id="IPR051212">
    <property type="entry name" value="Type-I_RE_S_subunit"/>
</dbReference>
<dbReference type="GO" id="GO:0004519">
    <property type="term" value="F:endonuclease activity"/>
    <property type="evidence" value="ECO:0007669"/>
    <property type="project" value="UniProtKB-KW"/>
</dbReference>
<dbReference type="EMBL" id="VKME01000008">
    <property type="protein sequence ID" value="MBE0128226.1"/>
    <property type="molecule type" value="Genomic_DNA"/>
</dbReference>
<proteinExistence type="inferred from homology"/>
<keyword evidence="2" id="KW-0680">Restriction system</keyword>
<dbReference type="RefSeq" id="WP_192478302.1">
    <property type="nucleotide sequence ID" value="NZ_VKME01000008.1"/>
</dbReference>
<evidence type="ECO:0000259" key="4">
    <source>
        <dbReference type="Pfam" id="PF01420"/>
    </source>
</evidence>
<protein>
    <submittedName>
        <fullName evidence="5">Restriction endonuclease subunit S</fullName>
    </submittedName>
</protein>
<keyword evidence="5" id="KW-0378">Hydrolase</keyword>
<keyword evidence="5" id="KW-0540">Nuclease</keyword>
<dbReference type="PANTHER" id="PTHR43140:SF1">
    <property type="entry name" value="TYPE I RESTRICTION ENZYME ECOKI SPECIFICITY SUBUNIT"/>
    <property type="match status" value="1"/>
</dbReference>
<keyword evidence="5" id="KW-0255">Endonuclease</keyword>
<organism evidence="5 6">
    <name type="scientific">Citrobacter amalonaticus</name>
    <dbReference type="NCBI Taxonomy" id="35703"/>
    <lineage>
        <taxon>Bacteria</taxon>
        <taxon>Pseudomonadati</taxon>
        <taxon>Pseudomonadota</taxon>
        <taxon>Gammaproteobacteria</taxon>
        <taxon>Enterobacterales</taxon>
        <taxon>Enterobacteriaceae</taxon>
        <taxon>Citrobacter</taxon>
    </lineage>
</organism>
<evidence type="ECO:0000256" key="3">
    <source>
        <dbReference type="ARBA" id="ARBA00023125"/>
    </source>
</evidence>
<dbReference type="Proteomes" id="UP000656723">
    <property type="component" value="Unassembled WGS sequence"/>
</dbReference>
<dbReference type="Pfam" id="PF01420">
    <property type="entry name" value="Methylase_S"/>
    <property type="match status" value="1"/>
</dbReference>
<dbReference type="Gene3D" id="1.10.287.1120">
    <property type="entry name" value="Bipartite methylase S protein"/>
    <property type="match status" value="1"/>
</dbReference>
<evidence type="ECO:0000256" key="2">
    <source>
        <dbReference type="ARBA" id="ARBA00022747"/>
    </source>
</evidence>
<dbReference type="SUPFAM" id="SSF116734">
    <property type="entry name" value="DNA methylase specificity domain"/>
    <property type="match status" value="2"/>
</dbReference>
<dbReference type="Gene3D" id="3.90.220.20">
    <property type="entry name" value="DNA methylase specificity domains"/>
    <property type="match status" value="2"/>
</dbReference>
<dbReference type="InterPro" id="IPR000055">
    <property type="entry name" value="Restrct_endonuc_typeI_TRD"/>
</dbReference>
<name>A0A8I0MJX3_CITAM</name>
<reference evidence="5" key="1">
    <citation type="submission" date="2019-07" db="EMBL/GenBank/DDBJ databases">
        <title>KPC-2 carbapenem resistent Enterobacterales isolates from Germany.</title>
        <authorList>
            <person name="Yao Y."/>
            <person name="Falgenhauer L."/>
            <person name="Imirzalioglu C."/>
            <person name="Chakraborty T."/>
        </authorList>
    </citation>
    <scope>NUCLEOTIDE SEQUENCE</scope>
    <source>
        <strain evidence="5">CA13304</strain>
    </source>
</reference>
<comment type="similarity">
    <text evidence="1">Belongs to the type-I restriction system S methylase family.</text>
</comment>
<dbReference type="GO" id="GO:0003677">
    <property type="term" value="F:DNA binding"/>
    <property type="evidence" value="ECO:0007669"/>
    <property type="project" value="UniProtKB-KW"/>
</dbReference>
<accession>A0A8I0MJX3</accession>
<evidence type="ECO:0000256" key="1">
    <source>
        <dbReference type="ARBA" id="ARBA00010923"/>
    </source>
</evidence>
<gene>
    <name evidence="5" type="ORF">FOT72_09440</name>
</gene>
<sequence>MAKYKAYPEYKDSGVEWLGEVPRHWEILSAKRMFQSVRTPAYKSDEQLAASQKYGVIPQSLMMQLNDSKVMLALKGTESFRHVEANNFVISLRSFEGGIEYSQYTGCVSPAYTVLKNSKPISYGYYRYLLKCMPFIAALQSSTDSLRDGKSINYEQFSALSLPLSSVQEQNVIAVFLDHETAKIDNLIEKQQQLIELLKEKRQAVISHAVTKGLNPDVPMKDSGVEWLGEVPEHWDVSYLKYVIANEKNAMVDGPFGSSVNTETDYVEQGIPVIRTVNITNLGFSSENLKFMRYEKYIQLKRHSVRPNDVLFSKVGTIGNACILPDSIPEAILSTTGSCKITLEQSSVIPEYLVYVIQSMNEQLMQIANSNVQPFLNMSNIRGLNIPLPKLDEQKDILQAININLLKIDDLIDKASKFELLLQERRTALISAAVTGKIDVRDWVAPETQKVEEPQEATA</sequence>
<comment type="caution">
    <text evidence="5">The sequence shown here is derived from an EMBL/GenBank/DDBJ whole genome shotgun (WGS) entry which is preliminary data.</text>
</comment>